<dbReference type="PANTHER" id="PTHR19211:SF123">
    <property type="entry name" value="ABC TRANSPORTER"/>
    <property type="match status" value="1"/>
</dbReference>
<keyword evidence="3" id="KW-0067">ATP-binding</keyword>
<evidence type="ECO:0000256" key="1">
    <source>
        <dbReference type="ARBA" id="ARBA00022737"/>
    </source>
</evidence>
<dbReference type="SMART" id="SM00382">
    <property type="entry name" value="AAA"/>
    <property type="match status" value="2"/>
</dbReference>
<keyword evidence="2" id="KW-0547">Nucleotide-binding</keyword>
<dbReference type="InterPro" id="IPR003439">
    <property type="entry name" value="ABC_transporter-like_ATP-bd"/>
</dbReference>
<dbReference type="EMBL" id="CADCSZ010000211">
    <property type="protein sequence ID" value="CAA9273992.1"/>
    <property type="molecule type" value="Genomic_DNA"/>
</dbReference>
<evidence type="ECO:0000313" key="5">
    <source>
        <dbReference type="EMBL" id="CAA9273992.1"/>
    </source>
</evidence>
<evidence type="ECO:0000259" key="4">
    <source>
        <dbReference type="PROSITE" id="PS50893"/>
    </source>
</evidence>
<keyword evidence="1" id="KW-0677">Repeat</keyword>
<accession>A0A6J4JBX6</accession>
<protein>
    <submittedName>
        <fullName evidence="5">Bis-ABC ATPase SCO6742</fullName>
    </submittedName>
</protein>
<dbReference type="FunFam" id="3.40.50.300:FF:000011">
    <property type="entry name" value="Putative ABC transporter ATP-binding component"/>
    <property type="match status" value="1"/>
</dbReference>
<evidence type="ECO:0000256" key="2">
    <source>
        <dbReference type="ARBA" id="ARBA00022741"/>
    </source>
</evidence>
<dbReference type="PROSITE" id="PS50893">
    <property type="entry name" value="ABC_TRANSPORTER_2"/>
    <property type="match status" value="2"/>
</dbReference>
<dbReference type="InterPro" id="IPR050611">
    <property type="entry name" value="ABCF"/>
</dbReference>
<dbReference type="SUPFAM" id="SSF52540">
    <property type="entry name" value="P-loop containing nucleoside triphosphate hydrolases"/>
    <property type="match status" value="2"/>
</dbReference>
<gene>
    <name evidence="5" type="ORF">AVDCRST_MAG76-3584</name>
</gene>
<sequence length="544" mass="58630">MLTAVDVTRDLGGQVVLGGVSLAVGPRSRVGLVGPNGAGKSTFLRILAGLDRPDGGRVERSPASLTVGYLAQEAGPDGDETLEAYLGRRTGVAEAEAELERRAAALSADHGSIEAHADALERFLALGGDDLDARIATVLEEVGLPSERLEVPVADLSGGQQARAALAAVLMSRFDVLLLDEPTNDLDFQGLDVLERFCSSLPGALVVISHDRAFLDRTVNRVLEIDADSRRSVEFAGGWTEWQEARELARSQAEQAFGDYQTTRSTLQARVRTQRDWAVHGVAKSRKNPRDRDKAQRKFFEDRTEKLAGKVKISERALERLEREKVDKPFEPWRLQLSFAGGRRSGDVVASLDRAVVRRGVFRLGPVDLQLAWQDRVAVVGPNGGGKSTLLAALLGEVPLAAGSRRLGPGVVVGTMDQRRRTFAGPDQLLATFSAETGLEGAGARTLLAKFGLTADHVRRAGADLSPGERSRAVLAALMARGVNLLVLDEPTNHLDVPAIEQLELALDAFDATLVLVSHDRRLLEATRLTRTVRVDGGQVNEEA</sequence>
<dbReference type="InterPro" id="IPR017871">
    <property type="entry name" value="ABC_transporter-like_CS"/>
</dbReference>
<dbReference type="Gene3D" id="3.40.50.300">
    <property type="entry name" value="P-loop containing nucleotide triphosphate hydrolases"/>
    <property type="match status" value="2"/>
</dbReference>
<reference evidence="5" key="1">
    <citation type="submission" date="2020-02" db="EMBL/GenBank/DDBJ databases">
        <authorList>
            <person name="Meier V. D."/>
        </authorList>
    </citation>
    <scope>NUCLEOTIDE SEQUENCE</scope>
    <source>
        <strain evidence="5">AVDCRST_MAG76</strain>
    </source>
</reference>
<dbReference type="CDD" id="cd03221">
    <property type="entry name" value="ABCF_EF-3"/>
    <property type="match status" value="2"/>
</dbReference>
<name>A0A6J4JBX6_9ACTN</name>
<dbReference type="Pfam" id="PF00005">
    <property type="entry name" value="ABC_tran"/>
    <property type="match status" value="2"/>
</dbReference>
<dbReference type="PANTHER" id="PTHR19211">
    <property type="entry name" value="ATP-BINDING TRANSPORT PROTEIN-RELATED"/>
    <property type="match status" value="1"/>
</dbReference>
<feature type="domain" description="ABC transporter" evidence="4">
    <location>
        <begin position="343"/>
        <end position="544"/>
    </location>
</feature>
<dbReference type="InterPro" id="IPR027417">
    <property type="entry name" value="P-loop_NTPase"/>
</dbReference>
<organism evidence="5">
    <name type="scientific">uncultured Acidimicrobiales bacterium</name>
    <dbReference type="NCBI Taxonomy" id="310071"/>
    <lineage>
        <taxon>Bacteria</taxon>
        <taxon>Bacillati</taxon>
        <taxon>Actinomycetota</taxon>
        <taxon>Acidimicrobiia</taxon>
        <taxon>Acidimicrobiales</taxon>
        <taxon>environmental samples</taxon>
    </lineage>
</organism>
<proteinExistence type="predicted"/>
<evidence type="ECO:0000256" key="3">
    <source>
        <dbReference type="ARBA" id="ARBA00022840"/>
    </source>
</evidence>
<dbReference type="AlphaFoldDB" id="A0A6J4JBX6"/>
<dbReference type="PROSITE" id="PS00211">
    <property type="entry name" value="ABC_TRANSPORTER_1"/>
    <property type="match status" value="2"/>
</dbReference>
<dbReference type="GO" id="GO:0005524">
    <property type="term" value="F:ATP binding"/>
    <property type="evidence" value="ECO:0007669"/>
    <property type="project" value="UniProtKB-KW"/>
</dbReference>
<dbReference type="GO" id="GO:0016887">
    <property type="term" value="F:ATP hydrolysis activity"/>
    <property type="evidence" value="ECO:0007669"/>
    <property type="project" value="InterPro"/>
</dbReference>
<dbReference type="InterPro" id="IPR003593">
    <property type="entry name" value="AAA+_ATPase"/>
</dbReference>
<feature type="domain" description="ABC transporter" evidence="4">
    <location>
        <begin position="2"/>
        <end position="252"/>
    </location>
</feature>